<reference evidence="8 9" key="1">
    <citation type="journal article" date="2016" name="Nat. Commun.">
        <title>Thousands of microbial genomes shed light on interconnected biogeochemical processes in an aquifer system.</title>
        <authorList>
            <person name="Anantharaman K."/>
            <person name="Brown C.T."/>
            <person name="Hug L.A."/>
            <person name="Sharon I."/>
            <person name="Castelle C.J."/>
            <person name="Probst A.J."/>
            <person name="Thomas B.C."/>
            <person name="Singh A."/>
            <person name="Wilkins M.J."/>
            <person name="Karaoz U."/>
            <person name="Brodie E.L."/>
            <person name="Williams K.H."/>
            <person name="Hubbard S.S."/>
            <person name="Banfield J.F."/>
        </authorList>
    </citation>
    <scope>NUCLEOTIDE SEQUENCE [LARGE SCALE GENOMIC DNA]</scope>
</reference>
<feature type="coiled-coil region" evidence="3">
    <location>
        <begin position="405"/>
        <end position="432"/>
    </location>
</feature>
<feature type="domain" description="Multidrug resistance protein MdtA-like barrel-sandwich hybrid" evidence="6">
    <location>
        <begin position="71"/>
        <end position="458"/>
    </location>
</feature>
<dbReference type="PANTHER" id="PTHR32347">
    <property type="entry name" value="EFFLUX SYSTEM COMPONENT YKNX-RELATED"/>
    <property type="match status" value="1"/>
</dbReference>
<dbReference type="GO" id="GO:0030313">
    <property type="term" value="C:cell envelope"/>
    <property type="evidence" value="ECO:0007669"/>
    <property type="project" value="UniProtKB-SubCell"/>
</dbReference>
<evidence type="ECO:0000256" key="1">
    <source>
        <dbReference type="ARBA" id="ARBA00004196"/>
    </source>
</evidence>
<evidence type="ECO:0000259" key="6">
    <source>
        <dbReference type="Pfam" id="PF25917"/>
    </source>
</evidence>
<dbReference type="Proteomes" id="UP000176846">
    <property type="component" value="Unassembled WGS sequence"/>
</dbReference>
<comment type="caution">
    <text evidence="8">The sequence shown here is derived from an EMBL/GenBank/DDBJ whole genome shotgun (WGS) entry which is preliminary data.</text>
</comment>
<evidence type="ECO:0000259" key="7">
    <source>
        <dbReference type="Pfam" id="PF25990"/>
    </source>
</evidence>
<keyword evidence="5" id="KW-0472">Membrane</keyword>
<dbReference type="SUPFAM" id="SSF111369">
    <property type="entry name" value="HlyD-like secretion proteins"/>
    <property type="match status" value="2"/>
</dbReference>
<evidence type="ECO:0000256" key="3">
    <source>
        <dbReference type="SAM" id="Coils"/>
    </source>
</evidence>
<comment type="subcellular location">
    <subcellularLocation>
        <location evidence="1">Cell envelope</location>
    </subcellularLocation>
</comment>
<dbReference type="Gene3D" id="6.20.50.140">
    <property type="match status" value="1"/>
</dbReference>
<dbReference type="Gene3D" id="2.40.50.100">
    <property type="match status" value="2"/>
</dbReference>
<dbReference type="InterPro" id="IPR050465">
    <property type="entry name" value="UPF0194_transport"/>
</dbReference>
<keyword evidence="5" id="KW-1133">Transmembrane helix</keyword>
<accession>A0A1F7UV10</accession>
<feature type="coiled-coil region" evidence="3">
    <location>
        <begin position="112"/>
        <end position="183"/>
    </location>
</feature>
<feature type="region of interest" description="Disordered" evidence="4">
    <location>
        <begin position="606"/>
        <end position="634"/>
    </location>
</feature>
<dbReference type="Pfam" id="PF25917">
    <property type="entry name" value="BSH_RND"/>
    <property type="match status" value="1"/>
</dbReference>
<proteinExistence type="predicted"/>
<dbReference type="InterPro" id="IPR058636">
    <property type="entry name" value="Beta-barrel_YknX"/>
</dbReference>
<sequence length="634" mass="68535">MDNRISTKFFSYLRAHKAQTFVALLIISGVGYYGYQKFTAKEVLPQYITAPVERGTLIVSVSGTGQVASSNQIDVKPKASGTVVRVAVQTGKEVAADSVLIELDDSDALKTVRDASVNLESAKLSLDKLKQSADTLSILQSENALVSAKDNLEKLKLSQTTDYEKAQESKQKALDNITKAYEDAFNEISNSFLDLPTIMTKLDDILHGQEIGKADKSIGSGYINTSTLINTLSNTTDDRTKIQPFINYAENDYSAARSAYNVNLLSYQTASRFSERSVTEVLLTETIETTKRVTEAAKSQTTLFDTWTDLRTLRNATDYQQVASKVAEYRANLTTYNGQVNGHLSNLLAVQRTLQDNKDAVVSADRDLKAMDQNNPLDLSAAEQAVKEKEVSLLKLKAGADSLDIQTQELAIRQRENALADARQKLADYTVRAPLAGVVAKLNVKLGDPASSSTAVATLIAKQKIAEVSLNEVDVAKVQVGQKATLTFDAVQGLTITGDVVEIETIGTVSQGVVSYNVKIGFDTQDERIKPGMSVSAAIITDVRQDVLMVTGSAVKSQNGQGSYVEMLKDGTPERRSVEVGLSNDSVTEVSGDIREGEEVVTQTITSESSNTTTQQRSGGSLFPVGGFRVGGGR</sequence>
<gene>
    <name evidence="8" type="ORF">A2936_01040</name>
</gene>
<organism evidence="8 9">
    <name type="scientific">Candidatus Uhrbacteria bacterium RIFCSPLOWO2_01_FULL_47_25</name>
    <dbReference type="NCBI Taxonomy" id="1802402"/>
    <lineage>
        <taxon>Bacteria</taxon>
        <taxon>Candidatus Uhriibacteriota</taxon>
    </lineage>
</organism>
<evidence type="ECO:0000313" key="8">
    <source>
        <dbReference type="EMBL" id="OGL82131.1"/>
    </source>
</evidence>
<name>A0A1F7UV10_9BACT</name>
<dbReference type="Pfam" id="PF25990">
    <property type="entry name" value="Beta-barrel_YknX"/>
    <property type="match status" value="1"/>
</dbReference>
<feature type="compositionally biased region" description="Polar residues" evidence="4">
    <location>
        <begin position="606"/>
        <end position="619"/>
    </location>
</feature>
<dbReference type="PANTHER" id="PTHR32347:SF23">
    <property type="entry name" value="BLL5650 PROTEIN"/>
    <property type="match status" value="1"/>
</dbReference>
<feature type="transmembrane region" description="Helical" evidence="5">
    <location>
        <begin position="18"/>
        <end position="35"/>
    </location>
</feature>
<evidence type="ECO:0000313" key="9">
    <source>
        <dbReference type="Proteomes" id="UP000176846"/>
    </source>
</evidence>
<keyword evidence="5" id="KW-0812">Transmembrane</keyword>
<dbReference type="Gene3D" id="2.40.30.170">
    <property type="match status" value="1"/>
</dbReference>
<keyword evidence="2 3" id="KW-0175">Coiled coil</keyword>
<dbReference type="InterPro" id="IPR058625">
    <property type="entry name" value="MdtA-like_BSH"/>
</dbReference>
<evidence type="ECO:0000256" key="4">
    <source>
        <dbReference type="SAM" id="MobiDB-lite"/>
    </source>
</evidence>
<dbReference type="Gene3D" id="1.10.287.470">
    <property type="entry name" value="Helix hairpin bin"/>
    <property type="match status" value="1"/>
</dbReference>
<feature type="domain" description="YknX-like beta-barrel" evidence="7">
    <location>
        <begin position="467"/>
        <end position="539"/>
    </location>
</feature>
<dbReference type="AlphaFoldDB" id="A0A1F7UV10"/>
<evidence type="ECO:0000256" key="2">
    <source>
        <dbReference type="ARBA" id="ARBA00023054"/>
    </source>
</evidence>
<protein>
    <submittedName>
        <fullName evidence="8">Uncharacterized protein</fullName>
    </submittedName>
</protein>
<evidence type="ECO:0000256" key="5">
    <source>
        <dbReference type="SAM" id="Phobius"/>
    </source>
</evidence>
<dbReference type="EMBL" id="MGEK01000023">
    <property type="protein sequence ID" value="OGL82131.1"/>
    <property type="molecule type" value="Genomic_DNA"/>
</dbReference>